<feature type="region of interest" description="Disordered" evidence="1">
    <location>
        <begin position="184"/>
        <end position="208"/>
    </location>
</feature>
<gene>
    <name evidence="4" type="ORF">DZC30_01710</name>
</gene>
<dbReference type="AlphaFoldDB" id="A0A373FTF5"/>
<evidence type="ECO:0000313" key="4">
    <source>
        <dbReference type="EMBL" id="RGE47127.1"/>
    </source>
</evidence>
<dbReference type="InterPro" id="IPR013823">
    <property type="entry name" value="Ribosomal_bL12_C"/>
</dbReference>
<feature type="domain" description="Large ribosomal subunit protein bL12 C-terminal" evidence="3">
    <location>
        <begin position="150"/>
        <end position="179"/>
    </location>
</feature>
<feature type="transmembrane region" description="Helical" evidence="2">
    <location>
        <begin position="218"/>
        <end position="236"/>
    </location>
</feature>
<comment type="caution">
    <text evidence="4">The sequence shown here is derived from an EMBL/GenBank/DDBJ whole genome shotgun (WGS) entry which is preliminary data.</text>
</comment>
<reference evidence="4 5" key="1">
    <citation type="submission" date="2018-08" db="EMBL/GenBank/DDBJ databases">
        <title>Comamonas testosteroni strain SWCO2.</title>
        <authorList>
            <person name="Jiang N."/>
            <person name="Zhang X.Z."/>
        </authorList>
    </citation>
    <scope>NUCLEOTIDE SEQUENCE [LARGE SCALE GENOMIC DNA]</scope>
    <source>
        <strain evidence="4 5">SWCO2</strain>
    </source>
</reference>
<sequence>MSMQISAEVLALWNKGQKVEAIKLMREQTGLGLKDTKDLLEAYAEARANGEIDQNIEVDLQPQNQAEAMQQLRDQLEQMGMKDASALLGTLGANGKSGTTTLKTTTTTINGKTVTSISASGDPEVAARMLMSNTGMAHEVARAKVDEAMASGNKIEAIKLLRDMTGLGLAEAKDQIDAAMNGEPLDWQNLPQQPQQSMSQPSYSSSISPGEVPRSQGWFWWILVLLALAAGAWFYFKSP</sequence>
<dbReference type="InterPro" id="IPR014719">
    <property type="entry name" value="Ribosomal_bL12_C/ClpS-like"/>
</dbReference>
<dbReference type="Proteomes" id="UP000261948">
    <property type="component" value="Unassembled WGS sequence"/>
</dbReference>
<dbReference type="GO" id="GO:0006412">
    <property type="term" value="P:translation"/>
    <property type="evidence" value="ECO:0007669"/>
    <property type="project" value="InterPro"/>
</dbReference>
<accession>A0A373FTF5</accession>
<evidence type="ECO:0000313" key="5">
    <source>
        <dbReference type="Proteomes" id="UP000261948"/>
    </source>
</evidence>
<dbReference type="OrthoDB" id="8857528at2"/>
<dbReference type="EMBL" id="QURR01000001">
    <property type="protein sequence ID" value="RGE47127.1"/>
    <property type="molecule type" value="Genomic_DNA"/>
</dbReference>
<dbReference type="Pfam" id="PF00542">
    <property type="entry name" value="Ribosomal_L12"/>
    <property type="match status" value="1"/>
</dbReference>
<dbReference type="GO" id="GO:0003735">
    <property type="term" value="F:structural constituent of ribosome"/>
    <property type="evidence" value="ECO:0007669"/>
    <property type="project" value="InterPro"/>
</dbReference>
<evidence type="ECO:0000259" key="3">
    <source>
        <dbReference type="Pfam" id="PF00542"/>
    </source>
</evidence>
<organism evidence="4 5">
    <name type="scientific">Comamonas testosteroni</name>
    <name type="common">Pseudomonas testosteroni</name>
    <dbReference type="NCBI Taxonomy" id="285"/>
    <lineage>
        <taxon>Bacteria</taxon>
        <taxon>Pseudomonadati</taxon>
        <taxon>Pseudomonadota</taxon>
        <taxon>Betaproteobacteria</taxon>
        <taxon>Burkholderiales</taxon>
        <taxon>Comamonadaceae</taxon>
        <taxon>Comamonas</taxon>
    </lineage>
</organism>
<proteinExistence type="predicted"/>
<name>A0A373FTF5_COMTE</name>
<protein>
    <recommendedName>
        <fullName evidence="3">Large ribosomal subunit protein bL12 C-terminal domain-containing protein</fullName>
    </recommendedName>
</protein>
<feature type="compositionally biased region" description="Low complexity" evidence="1">
    <location>
        <begin position="191"/>
        <end position="208"/>
    </location>
</feature>
<dbReference type="SUPFAM" id="SSF54736">
    <property type="entry name" value="ClpS-like"/>
    <property type="match status" value="1"/>
</dbReference>
<dbReference type="Gene3D" id="3.30.1390.10">
    <property type="match status" value="2"/>
</dbReference>
<keyword evidence="5" id="KW-1185">Reference proteome</keyword>
<evidence type="ECO:0000256" key="1">
    <source>
        <dbReference type="SAM" id="MobiDB-lite"/>
    </source>
</evidence>
<keyword evidence="2" id="KW-0812">Transmembrane</keyword>
<keyword evidence="2" id="KW-1133">Transmembrane helix</keyword>
<keyword evidence="2" id="KW-0472">Membrane</keyword>
<evidence type="ECO:0000256" key="2">
    <source>
        <dbReference type="SAM" id="Phobius"/>
    </source>
</evidence>